<evidence type="ECO:0000313" key="2">
    <source>
        <dbReference type="EMBL" id="AXI79224.1"/>
    </source>
</evidence>
<reference evidence="3" key="1">
    <citation type="submission" date="2018-07" db="EMBL/GenBank/DDBJ databases">
        <title>Streptacidiphilus bronchialis DSM 106435 chromosome.</title>
        <authorList>
            <person name="Batra D."/>
            <person name="Gulvik C.A."/>
        </authorList>
    </citation>
    <scope>NUCLEOTIDE SEQUENCE [LARGE SCALE GENOMIC DNA]</scope>
    <source>
        <strain evidence="3">DSM 106435</strain>
    </source>
</reference>
<dbReference type="AlphaFoldDB" id="A0A345SZR9"/>
<sequence>MYEPIRHKSVHTMRESAPMAAAARPRTAHHNSSDHTGVPADRPAHLRQQLAGHLDALLSATAELRRATAAALDAAPAPDPALGGQRADLESAAQRIGDRIAELSPAGEPLRVRHLPDSAAAGSLAELHARAHTLAGRVLVVAAAQQDTATAMLACTRMDAHEAACRALRAA</sequence>
<accession>A0A345SZR9</accession>
<protein>
    <submittedName>
        <fullName evidence="2">Uncharacterized protein</fullName>
    </submittedName>
</protein>
<gene>
    <name evidence="2" type="ORF">C7M71_019205</name>
</gene>
<organism evidence="2 3">
    <name type="scientific">Peterkaempfera bronchialis</name>
    <dbReference type="NCBI Taxonomy" id="2126346"/>
    <lineage>
        <taxon>Bacteria</taxon>
        <taxon>Bacillati</taxon>
        <taxon>Actinomycetota</taxon>
        <taxon>Actinomycetes</taxon>
        <taxon>Kitasatosporales</taxon>
        <taxon>Streptomycetaceae</taxon>
        <taxon>Peterkaempfera</taxon>
    </lineage>
</organism>
<keyword evidence="3" id="KW-1185">Reference proteome</keyword>
<proteinExistence type="predicted"/>
<dbReference type="Proteomes" id="UP000249340">
    <property type="component" value="Chromosome"/>
</dbReference>
<dbReference type="KEGG" id="stri:C7M71_019205"/>
<evidence type="ECO:0000256" key="1">
    <source>
        <dbReference type="SAM" id="MobiDB-lite"/>
    </source>
</evidence>
<dbReference type="RefSeq" id="WP_111494661.1">
    <property type="nucleotide sequence ID" value="NZ_CP031264.1"/>
</dbReference>
<feature type="region of interest" description="Disordered" evidence="1">
    <location>
        <begin position="1"/>
        <end position="40"/>
    </location>
</feature>
<dbReference type="OrthoDB" id="3854098at2"/>
<name>A0A345SZR9_9ACTN</name>
<dbReference type="EMBL" id="CP031264">
    <property type="protein sequence ID" value="AXI79224.1"/>
    <property type="molecule type" value="Genomic_DNA"/>
</dbReference>
<evidence type="ECO:0000313" key="3">
    <source>
        <dbReference type="Proteomes" id="UP000249340"/>
    </source>
</evidence>